<gene>
    <name evidence="11" type="ORF">ACFPM7_02110</name>
</gene>
<dbReference type="Gene3D" id="3.30.200.20">
    <property type="entry name" value="Phosphorylase Kinase, domain 1"/>
    <property type="match status" value="1"/>
</dbReference>
<comment type="caution">
    <text evidence="11">The sequence shown here is derived from an EMBL/GenBank/DDBJ whole genome shotgun (WGS) entry which is preliminary data.</text>
</comment>
<dbReference type="RefSeq" id="WP_378243138.1">
    <property type="nucleotide sequence ID" value="NZ_JBHSKF010000001.1"/>
</dbReference>
<evidence type="ECO:0000256" key="7">
    <source>
        <dbReference type="ARBA" id="ARBA00047899"/>
    </source>
</evidence>
<evidence type="ECO:0000256" key="9">
    <source>
        <dbReference type="SAM" id="MobiDB-lite"/>
    </source>
</evidence>
<dbReference type="Gene3D" id="1.25.40.10">
    <property type="entry name" value="Tetratricopeptide repeat domain"/>
    <property type="match status" value="1"/>
</dbReference>
<dbReference type="Gene3D" id="1.10.510.10">
    <property type="entry name" value="Transferase(Phosphotransferase) domain 1"/>
    <property type="match status" value="1"/>
</dbReference>
<dbReference type="InterPro" id="IPR000719">
    <property type="entry name" value="Prot_kinase_dom"/>
</dbReference>
<evidence type="ECO:0000256" key="2">
    <source>
        <dbReference type="ARBA" id="ARBA00022527"/>
    </source>
</evidence>
<dbReference type="CDD" id="cd14014">
    <property type="entry name" value="STKc_PknB_like"/>
    <property type="match status" value="1"/>
</dbReference>
<feature type="compositionally biased region" description="Low complexity" evidence="9">
    <location>
        <begin position="48"/>
        <end position="58"/>
    </location>
</feature>
<evidence type="ECO:0000259" key="10">
    <source>
        <dbReference type="PROSITE" id="PS50011"/>
    </source>
</evidence>
<dbReference type="Pfam" id="PF16919">
    <property type="entry name" value="PknG_rubred"/>
    <property type="match status" value="1"/>
</dbReference>
<evidence type="ECO:0000256" key="4">
    <source>
        <dbReference type="ARBA" id="ARBA00022741"/>
    </source>
</evidence>
<dbReference type="InterPro" id="IPR031636">
    <property type="entry name" value="PknG_TPR"/>
</dbReference>
<comment type="catalytic activity">
    <reaction evidence="7">
        <text>L-threonyl-[protein] + ATP = O-phospho-L-threonyl-[protein] + ADP + H(+)</text>
        <dbReference type="Rhea" id="RHEA:46608"/>
        <dbReference type="Rhea" id="RHEA-COMP:11060"/>
        <dbReference type="Rhea" id="RHEA-COMP:11605"/>
        <dbReference type="ChEBI" id="CHEBI:15378"/>
        <dbReference type="ChEBI" id="CHEBI:30013"/>
        <dbReference type="ChEBI" id="CHEBI:30616"/>
        <dbReference type="ChEBI" id="CHEBI:61977"/>
        <dbReference type="ChEBI" id="CHEBI:456216"/>
        <dbReference type="EC" id="2.7.11.1"/>
    </reaction>
</comment>
<dbReference type="InterPro" id="IPR011990">
    <property type="entry name" value="TPR-like_helical_dom_sf"/>
</dbReference>
<reference evidence="12" key="1">
    <citation type="journal article" date="2019" name="Int. J. Syst. Evol. Microbiol.">
        <title>The Global Catalogue of Microorganisms (GCM) 10K type strain sequencing project: providing services to taxonomists for standard genome sequencing and annotation.</title>
        <authorList>
            <consortium name="The Broad Institute Genomics Platform"/>
            <consortium name="The Broad Institute Genome Sequencing Center for Infectious Disease"/>
            <person name="Wu L."/>
            <person name="Ma J."/>
        </authorList>
    </citation>
    <scope>NUCLEOTIDE SEQUENCE [LARGE SCALE GENOMIC DNA]</scope>
    <source>
        <strain evidence="12">CCUG 59778</strain>
    </source>
</reference>
<evidence type="ECO:0000313" key="12">
    <source>
        <dbReference type="Proteomes" id="UP001596157"/>
    </source>
</evidence>
<evidence type="ECO:0000313" key="11">
    <source>
        <dbReference type="EMBL" id="MFC5285833.1"/>
    </source>
</evidence>
<dbReference type="PANTHER" id="PTHR24363">
    <property type="entry name" value="SERINE/THREONINE PROTEIN KINASE"/>
    <property type="match status" value="1"/>
</dbReference>
<keyword evidence="2" id="KW-0723">Serine/threonine-protein kinase</keyword>
<dbReference type="SUPFAM" id="SSF48452">
    <property type="entry name" value="TPR-like"/>
    <property type="match status" value="1"/>
</dbReference>
<keyword evidence="12" id="KW-1185">Reference proteome</keyword>
<comment type="catalytic activity">
    <reaction evidence="8">
        <text>L-seryl-[protein] + ATP = O-phospho-L-seryl-[protein] + ADP + H(+)</text>
        <dbReference type="Rhea" id="RHEA:17989"/>
        <dbReference type="Rhea" id="RHEA-COMP:9863"/>
        <dbReference type="Rhea" id="RHEA-COMP:11604"/>
        <dbReference type="ChEBI" id="CHEBI:15378"/>
        <dbReference type="ChEBI" id="CHEBI:29999"/>
        <dbReference type="ChEBI" id="CHEBI:30616"/>
        <dbReference type="ChEBI" id="CHEBI:83421"/>
        <dbReference type="ChEBI" id="CHEBI:456216"/>
        <dbReference type="EC" id="2.7.11.1"/>
    </reaction>
</comment>
<proteinExistence type="predicted"/>
<organism evidence="11 12">
    <name type="scientific">Actinokineospora guangxiensis</name>
    <dbReference type="NCBI Taxonomy" id="1490288"/>
    <lineage>
        <taxon>Bacteria</taxon>
        <taxon>Bacillati</taxon>
        <taxon>Actinomycetota</taxon>
        <taxon>Actinomycetes</taxon>
        <taxon>Pseudonocardiales</taxon>
        <taxon>Pseudonocardiaceae</taxon>
        <taxon>Actinokineospora</taxon>
    </lineage>
</organism>
<dbReference type="EC" id="2.7.11.1" evidence="1"/>
<protein>
    <recommendedName>
        <fullName evidence="1">non-specific serine/threonine protein kinase</fullName>
        <ecNumber evidence="1">2.7.11.1</ecNumber>
    </recommendedName>
</protein>
<evidence type="ECO:0000256" key="5">
    <source>
        <dbReference type="ARBA" id="ARBA00022777"/>
    </source>
</evidence>
<evidence type="ECO:0000256" key="1">
    <source>
        <dbReference type="ARBA" id="ARBA00012513"/>
    </source>
</evidence>
<keyword evidence="5" id="KW-0418">Kinase</keyword>
<dbReference type="EMBL" id="JBHSKF010000001">
    <property type="protein sequence ID" value="MFC5285833.1"/>
    <property type="molecule type" value="Genomic_DNA"/>
</dbReference>
<accession>A0ABW0EEM7</accession>
<evidence type="ECO:0000256" key="3">
    <source>
        <dbReference type="ARBA" id="ARBA00022679"/>
    </source>
</evidence>
<dbReference type="InterPro" id="IPR011009">
    <property type="entry name" value="Kinase-like_dom_sf"/>
</dbReference>
<dbReference type="SMART" id="SM00220">
    <property type="entry name" value="S_TKc"/>
    <property type="match status" value="1"/>
</dbReference>
<dbReference type="SUPFAM" id="SSF56112">
    <property type="entry name" value="Protein kinase-like (PK-like)"/>
    <property type="match status" value="1"/>
</dbReference>
<dbReference type="PROSITE" id="PS50011">
    <property type="entry name" value="PROTEIN_KINASE_DOM"/>
    <property type="match status" value="1"/>
</dbReference>
<feature type="region of interest" description="Disordered" evidence="9">
    <location>
        <begin position="22"/>
        <end position="58"/>
    </location>
</feature>
<dbReference type="PANTHER" id="PTHR24363:SF0">
    <property type="entry name" value="SERINE_THREONINE KINASE LIKE DOMAIN CONTAINING 1"/>
    <property type="match status" value="1"/>
</dbReference>
<dbReference type="Proteomes" id="UP001596157">
    <property type="component" value="Unassembled WGS sequence"/>
</dbReference>
<dbReference type="Pfam" id="PF16918">
    <property type="entry name" value="PknG_TPR"/>
    <property type="match status" value="1"/>
</dbReference>
<feature type="domain" description="Protein kinase" evidence="10">
    <location>
        <begin position="140"/>
        <end position="424"/>
    </location>
</feature>
<dbReference type="InterPro" id="IPR031634">
    <property type="entry name" value="PknG_rubred"/>
</dbReference>
<dbReference type="Pfam" id="PF00069">
    <property type="entry name" value="Pkinase"/>
    <property type="match status" value="1"/>
</dbReference>
<keyword evidence="6" id="KW-0067">ATP-binding</keyword>
<evidence type="ECO:0000256" key="6">
    <source>
        <dbReference type="ARBA" id="ARBA00022840"/>
    </source>
</evidence>
<name>A0ABW0EEM7_9PSEU</name>
<sequence>MPAEDLPLPTSVLNMTTVTQYIVPPKPEDDSPNTGSDSQGTGSGTFPGTGRRTASRAAGRGSLGAGLVDVPVVAVRDPASAVLEDPVVAENKRYCTNCGEKVGRGVDGEKGDPEGSCPKCGQAFNFRPRLYQGDLVAGQYEVLGCIAYGGLGWIYLAKDHNVSDRWVVLKGMIDTGDATSMASAVNERRFLAEVEHPNVVKIYNFVQHPDPFSGATNGYIVMEYVGGQSLRQLALQHHKDVGRAEPLPIGQVIAYGLEILPAMGYLHSVDMLYCDLKPDNVIQSGEQLKLIDLGAVRRTDDYESPLFFTAGYAAPELPREGASFASDIYTVGRTLAVLSIEFAGYTSRFKHTLPGPDVEPLFALFGSYYRVLKRATHTEPAKRFASCEEMADQLTGVLREVIALGTGKPRPGMSTAFSVETRSFGVALTAEGEMALPVPDPQEIAAILPLPLVDTSDHAAAALASITATEPAELVAALTAAPQDSVEVRLRLVKARIEQGDLRAASAELASARRLVSDPADWRPDWFHGLIALAGRAPQAAREAFDRVYDAVPGELAPKLALAVSAELVGDTFAAARTYELVWRTDRSYVSAAFGLARVYLAQGARAGAIEVLEMVPETSSHHVAAQVAAIKIKAGRDGVVEQDLYDAAARLERLALDAERRARLSAEVLEAAYGWVRAGRPGGGPPGRKVLGCELSEKELRFGLERCYRALARLASSAEQRHALVDKANAIRPRTLT</sequence>
<evidence type="ECO:0000256" key="8">
    <source>
        <dbReference type="ARBA" id="ARBA00048679"/>
    </source>
</evidence>
<keyword evidence="4" id="KW-0547">Nucleotide-binding</keyword>
<keyword evidence="3" id="KW-0808">Transferase</keyword>